<reference evidence="2" key="1">
    <citation type="submission" date="2025-08" db="UniProtKB">
        <authorList>
            <consortium name="RefSeq"/>
        </authorList>
    </citation>
    <scope>IDENTIFICATION</scope>
    <source>
        <strain evidence="2">Mau12</strain>
        <tissue evidence="2">Whole Body</tissue>
    </source>
</reference>
<proteinExistence type="predicted"/>
<dbReference type="SUPFAM" id="SSF57625">
    <property type="entry name" value="Invertebrate chitin-binding proteins"/>
    <property type="match status" value="1"/>
</dbReference>
<keyword evidence="1" id="KW-1185">Reference proteome</keyword>
<accession>A0A6P8K721</accession>
<gene>
    <name evidence="2" type="primary">LOC117143612</name>
</gene>
<dbReference type="InterPro" id="IPR036508">
    <property type="entry name" value="Chitin-bd_dom_sf"/>
</dbReference>
<dbReference type="GO" id="GO:0008061">
    <property type="term" value="F:chitin binding"/>
    <property type="evidence" value="ECO:0007669"/>
    <property type="project" value="InterPro"/>
</dbReference>
<protein>
    <submittedName>
        <fullName evidence="2">Uncharacterized protein LOC117143612</fullName>
    </submittedName>
</protein>
<dbReference type="RefSeq" id="XP_033164257.1">
    <property type="nucleotide sequence ID" value="XM_033308366.1"/>
</dbReference>
<dbReference type="PANTHER" id="PTHR20987">
    <property type="entry name" value="CHITIN-BINDING TYPE-2 DOMAIN-CONTAINING PROTEIN-RELATED"/>
    <property type="match status" value="1"/>
</dbReference>
<evidence type="ECO:0000313" key="2">
    <source>
        <dbReference type="RefSeq" id="XP_033164257.1"/>
    </source>
</evidence>
<dbReference type="Proteomes" id="UP000515162">
    <property type="component" value="Chromosome 3R"/>
</dbReference>
<dbReference type="AlphaFoldDB" id="A0A6P8K721"/>
<dbReference type="GeneID" id="117143612"/>
<evidence type="ECO:0000313" key="1">
    <source>
        <dbReference type="Proteomes" id="UP000515162"/>
    </source>
</evidence>
<sequence length="91" mass="10982">MSGRDYNGEPGCRSAEELGQCYRHFWDPTAYWQCGGKSKGEERERDRERERPAQLQRCPANELFYDRERRCVKWKDWQWTEPQDPPTKPSK</sequence>
<organism evidence="1 2">
    <name type="scientific">Drosophila mauritiana</name>
    <name type="common">Fruit fly</name>
    <dbReference type="NCBI Taxonomy" id="7226"/>
    <lineage>
        <taxon>Eukaryota</taxon>
        <taxon>Metazoa</taxon>
        <taxon>Ecdysozoa</taxon>
        <taxon>Arthropoda</taxon>
        <taxon>Hexapoda</taxon>
        <taxon>Insecta</taxon>
        <taxon>Pterygota</taxon>
        <taxon>Neoptera</taxon>
        <taxon>Endopterygota</taxon>
        <taxon>Diptera</taxon>
        <taxon>Brachycera</taxon>
        <taxon>Muscomorpha</taxon>
        <taxon>Ephydroidea</taxon>
        <taxon>Drosophilidae</taxon>
        <taxon>Drosophila</taxon>
        <taxon>Sophophora</taxon>
    </lineage>
</organism>
<name>A0A6P8K721_DROMA</name>
<dbReference type="PANTHER" id="PTHR20987:SF0">
    <property type="entry name" value="CHITIN-BINDING TYPE-2 DOMAIN-CONTAINING PROTEIN-RELATED"/>
    <property type="match status" value="1"/>
</dbReference>